<evidence type="ECO:0008006" key="3">
    <source>
        <dbReference type="Google" id="ProtNLM"/>
    </source>
</evidence>
<sequence length="186" mass="21308">MGKKKARHSSSAWSFSDEAMYSSRAFELSGHEDEETRFYSHFQSPTVCILVGPQKAPFYLHCEVLKSKCPFFQTRADFLAKGQLEDEGTIFWQEITSCEAFAMFVEHVYTFKYTLPSRFSVADACDSYAHLYRLADYLMMDDLKQTALDKMERLLKDNSSTLWGNELSSAAVVKLHAAVYDDTINK</sequence>
<organism evidence="1 2">
    <name type="scientific">Lithohypha guttulata</name>
    <dbReference type="NCBI Taxonomy" id="1690604"/>
    <lineage>
        <taxon>Eukaryota</taxon>
        <taxon>Fungi</taxon>
        <taxon>Dikarya</taxon>
        <taxon>Ascomycota</taxon>
        <taxon>Pezizomycotina</taxon>
        <taxon>Eurotiomycetes</taxon>
        <taxon>Chaetothyriomycetidae</taxon>
        <taxon>Chaetothyriales</taxon>
        <taxon>Trichomeriaceae</taxon>
        <taxon>Lithohypha</taxon>
    </lineage>
</organism>
<name>A0AAN7SRX2_9EURO</name>
<dbReference type="PANTHER" id="PTHR47843:SF2">
    <property type="entry name" value="BTB DOMAIN-CONTAINING PROTEIN"/>
    <property type="match status" value="1"/>
</dbReference>
<evidence type="ECO:0000313" key="1">
    <source>
        <dbReference type="EMBL" id="KAK5080486.1"/>
    </source>
</evidence>
<dbReference type="Gene3D" id="3.30.710.10">
    <property type="entry name" value="Potassium Channel Kv1.1, Chain A"/>
    <property type="match status" value="1"/>
</dbReference>
<dbReference type="InterPro" id="IPR011333">
    <property type="entry name" value="SKP1/BTB/POZ_sf"/>
</dbReference>
<dbReference type="PANTHER" id="PTHR47843">
    <property type="entry name" value="BTB DOMAIN-CONTAINING PROTEIN-RELATED"/>
    <property type="match status" value="1"/>
</dbReference>
<gene>
    <name evidence="1" type="ORF">LTR05_008597</name>
</gene>
<dbReference type="EMBL" id="JAVRRJ010000014">
    <property type="protein sequence ID" value="KAK5080486.1"/>
    <property type="molecule type" value="Genomic_DNA"/>
</dbReference>
<proteinExistence type="predicted"/>
<comment type="caution">
    <text evidence="1">The sequence shown here is derived from an EMBL/GenBank/DDBJ whole genome shotgun (WGS) entry which is preliminary data.</text>
</comment>
<dbReference type="AlphaFoldDB" id="A0AAN7SRX2"/>
<accession>A0AAN7SRX2</accession>
<reference evidence="1 2" key="1">
    <citation type="submission" date="2023-08" db="EMBL/GenBank/DDBJ databases">
        <title>Black Yeasts Isolated from many extreme environments.</title>
        <authorList>
            <person name="Coleine C."/>
            <person name="Stajich J.E."/>
            <person name="Selbmann L."/>
        </authorList>
    </citation>
    <scope>NUCLEOTIDE SEQUENCE [LARGE SCALE GENOMIC DNA]</scope>
    <source>
        <strain evidence="1 2">CCFEE 5910</strain>
    </source>
</reference>
<dbReference type="SUPFAM" id="SSF54695">
    <property type="entry name" value="POZ domain"/>
    <property type="match status" value="1"/>
</dbReference>
<keyword evidence="2" id="KW-1185">Reference proteome</keyword>
<dbReference type="Proteomes" id="UP001309876">
    <property type="component" value="Unassembled WGS sequence"/>
</dbReference>
<dbReference type="CDD" id="cd18186">
    <property type="entry name" value="BTB_POZ_ZBTB_KLHL-like"/>
    <property type="match status" value="1"/>
</dbReference>
<protein>
    <recommendedName>
        <fullName evidence="3">BTB domain-containing protein</fullName>
    </recommendedName>
</protein>
<evidence type="ECO:0000313" key="2">
    <source>
        <dbReference type="Proteomes" id="UP001309876"/>
    </source>
</evidence>